<reference evidence="4 5" key="1">
    <citation type="submission" date="2017-12" db="EMBL/GenBank/DDBJ databases">
        <authorList>
            <person name="Hurst M.R.H."/>
        </authorList>
    </citation>
    <scope>NUCLEOTIDE SEQUENCE [LARGE SCALE GENOMIC DNA]</scope>
    <source>
        <strain evidence="4 5">SY-3-19</strain>
    </source>
</reference>
<dbReference type="AlphaFoldDB" id="A0A2S7K0R0"/>
<sequence>MTDKYRPLKNAFGRFATGIAVAACRDGEGAIAALTVNSFTSVSLEPPLVLWCLENRASSYSAFMAADSYAVSILHAGQKAASQRFAHFLPDGPKEDEFENWVTGAPVLKDRLAGFDCKVAARHEAGDHVILVGEVAKFDSAEGAPLIYYASNYIPGTEKP</sequence>
<dbReference type="InterPro" id="IPR002563">
    <property type="entry name" value="Flavin_Rdtase-like_dom"/>
</dbReference>
<comment type="caution">
    <text evidence="4">The sequence shown here is derived from an EMBL/GenBank/DDBJ whole genome shotgun (WGS) entry which is preliminary data.</text>
</comment>
<gene>
    <name evidence="4" type="ORF">CW354_16820</name>
</gene>
<feature type="domain" description="Flavin reductase like" evidence="3">
    <location>
        <begin position="12"/>
        <end position="155"/>
    </location>
</feature>
<dbReference type="OrthoDB" id="9792858at2"/>
<dbReference type="PANTHER" id="PTHR30466">
    <property type="entry name" value="FLAVIN REDUCTASE"/>
    <property type="match status" value="1"/>
</dbReference>
<accession>A0A2S7K0R0</accession>
<dbReference type="Gene3D" id="2.30.110.10">
    <property type="entry name" value="Electron Transport, Fmn-binding Protein, Chain A"/>
    <property type="match status" value="1"/>
</dbReference>
<dbReference type="RefSeq" id="WP_104831253.1">
    <property type="nucleotide sequence ID" value="NZ_PJCH01000015.1"/>
</dbReference>
<dbReference type="Pfam" id="PF01613">
    <property type="entry name" value="Flavin_Reduct"/>
    <property type="match status" value="1"/>
</dbReference>
<keyword evidence="5" id="KW-1185">Reference proteome</keyword>
<evidence type="ECO:0000259" key="3">
    <source>
        <dbReference type="SMART" id="SM00903"/>
    </source>
</evidence>
<dbReference type="Proteomes" id="UP000239504">
    <property type="component" value="Unassembled WGS sequence"/>
</dbReference>
<evidence type="ECO:0000313" key="5">
    <source>
        <dbReference type="Proteomes" id="UP000239504"/>
    </source>
</evidence>
<dbReference type="GO" id="GO:0010181">
    <property type="term" value="F:FMN binding"/>
    <property type="evidence" value="ECO:0007669"/>
    <property type="project" value="InterPro"/>
</dbReference>
<protein>
    <submittedName>
        <fullName evidence="4">Flavin reductase</fullName>
    </submittedName>
</protein>
<name>A0A2S7K0R0_9PROT</name>
<dbReference type="EMBL" id="PJCH01000015">
    <property type="protein sequence ID" value="PQA86041.1"/>
    <property type="molecule type" value="Genomic_DNA"/>
</dbReference>
<organism evidence="4 5">
    <name type="scientific">Hyphococcus luteus</name>
    <dbReference type="NCBI Taxonomy" id="2058213"/>
    <lineage>
        <taxon>Bacteria</taxon>
        <taxon>Pseudomonadati</taxon>
        <taxon>Pseudomonadota</taxon>
        <taxon>Alphaproteobacteria</taxon>
        <taxon>Parvularculales</taxon>
        <taxon>Parvularculaceae</taxon>
        <taxon>Hyphococcus</taxon>
    </lineage>
</organism>
<evidence type="ECO:0000313" key="4">
    <source>
        <dbReference type="EMBL" id="PQA86041.1"/>
    </source>
</evidence>
<keyword evidence="2" id="KW-0560">Oxidoreductase</keyword>
<evidence type="ECO:0000256" key="1">
    <source>
        <dbReference type="ARBA" id="ARBA00008898"/>
    </source>
</evidence>
<dbReference type="SMART" id="SM00903">
    <property type="entry name" value="Flavin_Reduct"/>
    <property type="match status" value="1"/>
</dbReference>
<evidence type="ECO:0000256" key="2">
    <source>
        <dbReference type="ARBA" id="ARBA00023002"/>
    </source>
</evidence>
<comment type="similarity">
    <text evidence="1">Belongs to the non-flavoprotein flavin reductase family.</text>
</comment>
<dbReference type="GO" id="GO:0042602">
    <property type="term" value="F:riboflavin reductase (NADPH) activity"/>
    <property type="evidence" value="ECO:0007669"/>
    <property type="project" value="TreeGrafter"/>
</dbReference>
<dbReference type="SUPFAM" id="SSF50475">
    <property type="entry name" value="FMN-binding split barrel"/>
    <property type="match status" value="1"/>
</dbReference>
<proteinExistence type="inferred from homology"/>
<dbReference type="InterPro" id="IPR050268">
    <property type="entry name" value="NADH-dep_flavin_reductase"/>
</dbReference>
<dbReference type="PANTHER" id="PTHR30466:SF11">
    <property type="entry name" value="FLAVIN-DEPENDENT MONOOXYGENASE, REDUCTASE SUBUNIT HSAB"/>
    <property type="match status" value="1"/>
</dbReference>
<dbReference type="InterPro" id="IPR012349">
    <property type="entry name" value="Split_barrel_FMN-bd"/>
</dbReference>